<dbReference type="InterPro" id="IPR018306">
    <property type="entry name" value="Phage_T5_Orf172_DNA-bd"/>
</dbReference>
<evidence type="ECO:0000313" key="2">
    <source>
        <dbReference type="EMBL" id="ODQ47120.1"/>
    </source>
</evidence>
<dbReference type="Proteomes" id="UP000094455">
    <property type="component" value="Unassembled WGS sequence"/>
</dbReference>
<dbReference type="PANTHER" id="PTHR28094">
    <property type="entry name" value="MEIOTICALLY UP-REGULATED GENE 113 PROTEIN"/>
    <property type="match status" value="1"/>
</dbReference>
<dbReference type="PANTHER" id="PTHR28094:SF1">
    <property type="entry name" value="MEIOTICALLY UP-REGULATED GENE 113 PROTEIN"/>
    <property type="match status" value="1"/>
</dbReference>
<feature type="domain" description="Bacteriophage T5 Orf172 DNA-binding" evidence="1">
    <location>
        <begin position="187"/>
        <end position="285"/>
    </location>
</feature>
<dbReference type="AlphaFoldDB" id="A0A1E3NLV5"/>
<evidence type="ECO:0000259" key="1">
    <source>
        <dbReference type="Pfam" id="PF10544"/>
    </source>
</evidence>
<evidence type="ECO:0000313" key="3">
    <source>
        <dbReference type="Proteomes" id="UP000094455"/>
    </source>
</evidence>
<protein>
    <recommendedName>
        <fullName evidence="1">Bacteriophage T5 Orf172 DNA-binding domain-containing protein</fullName>
    </recommendedName>
</protein>
<dbReference type="InterPro" id="IPR053006">
    <property type="entry name" value="Meiosis_regulatory"/>
</dbReference>
<dbReference type="RefSeq" id="XP_019018233.1">
    <property type="nucleotide sequence ID" value="XM_019160677.1"/>
</dbReference>
<reference evidence="2 3" key="1">
    <citation type="journal article" date="2016" name="Proc. Natl. Acad. Sci. U.S.A.">
        <title>Comparative genomics of biotechnologically important yeasts.</title>
        <authorList>
            <person name="Riley R."/>
            <person name="Haridas S."/>
            <person name="Wolfe K.H."/>
            <person name="Lopes M.R."/>
            <person name="Hittinger C.T."/>
            <person name="Goeker M."/>
            <person name="Salamov A.A."/>
            <person name="Wisecaver J.H."/>
            <person name="Long T.M."/>
            <person name="Calvey C.H."/>
            <person name="Aerts A.L."/>
            <person name="Barry K.W."/>
            <person name="Choi C."/>
            <person name="Clum A."/>
            <person name="Coughlan A.Y."/>
            <person name="Deshpande S."/>
            <person name="Douglass A.P."/>
            <person name="Hanson S.J."/>
            <person name="Klenk H.-P."/>
            <person name="LaButti K.M."/>
            <person name="Lapidus A."/>
            <person name="Lindquist E.A."/>
            <person name="Lipzen A.M."/>
            <person name="Meier-Kolthoff J.P."/>
            <person name="Ohm R.A."/>
            <person name="Otillar R.P."/>
            <person name="Pangilinan J.L."/>
            <person name="Peng Y."/>
            <person name="Rokas A."/>
            <person name="Rosa C.A."/>
            <person name="Scheuner C."/>
            <person name="Sibirny A.A."/>
            <person name="Slot J.C."/>
            <person name="Stielow J.B."/>
            <person name="Sun H."/>
            <person name="Kurtzman C.P."/>
            <person name="Blackwell M."/>
            <person name="Grigoriev I.V."/>
            <person name="Jeffries T.W."/>
        </authorList>
    </citation>
    <scope>NUCLEOTIDE SEQUENCE [LARGE SCALE GENOMIC DNA]</scope>
    <source>
        <strain evidence="2 3">NRRL Y-2026</strain>
    </source>
</reference>
<dbReference type="Pfam" id="PF10544">
    <property type="entry name" value="T5orf172"/>
    <property type="match status" value="1"/>
</dbReference>
<sequence>MTASPQRTQCSATTKKGNRCKLYALPGGKRCHIHVKRNEKQAEKEVQAQKNTAVRVSGVLATKVEAKIKLDVQNSKTATRTKNDTLGNIYVFTYAHMMHAKPTTMPYLHLAEPTPNNWINYSKTSPFDPCDQILIKVGFTRKKPEVRIKEWREQCGHSEFILLYPGCLAPMYRSEPEKKSMKKLEKLFQSLKIGKSSKGGILTPLSNRTHQNYSNLNAERTCFVSPTAYQSEQRIHKILRERYGSGKLFCEGCAKHKVLASNQLARTIGVHTEWFLVPRCEMKNVWLIIEGQCKV</sequence>
<dbReference type="EMBL" id="KV454002">
    <property type="protein sequence ID" value="ODQ47120.1"/>
    <property type="molecule type" value="Genomic_DNA"/>
</dbReference>
<dbReference type="OrthoDB" id="3996131at2759"/>
<gene>
    <name evidence="2" type="ORF">PICMEDRAFT_15117</name>
</gene>
<dbReference type="GeneID" id="30177364"/>
<proteinExistence type="predicted"/>
<organism evidence="2 3">
    <name type="scientific">Pichia membranifaciens NRRL Y-2026</name>
    <dbReference type="NCBI Taxonomy" id="763406"/>
    <lineage>
        <taxon>Eukaryota</taxon>
        <taxon>Fungi</taxon>
        <taxon>Dikarya</taxon>
        <taxon>Ascomycota</taxon>
        <taxon>Saccharomycotina</taxon>
        <taxon>Pichiomycetes</taxon>
        <taxon>Pichiales</taxon>
        <taxon>Pichiaceae</taxon>
        <taxon>Pichia</taxon>
    </lineage>
</organism>
<accession>A0A1E3NLV5</accession>
<keyword evidence="3" id="KW-1185">Reference proteome</keyword>
<name>A0A1E3NLV5_9ASCO</name>